<dbReference type="GO" id="GO:1902209">
    <property type="term" value="P:negative regulation of bacterial-type flagellum assembly"/>
    <property type="evidence" value="ECO:0007669"/>
    <property type="project" value="InterPro"/>
</dbReference>
<keyword evidence="1" id="KW-0678">Repressor</keyword>
<evidence type="ECO:0000256" key="1">
    <source>
        <dbReference type="ARBA" id="ARBA00022491"/>
    </source>
</evidence>
<dbReference type="GO" id="GO:0048027">
    <property type="term" value="F:mRNA 5'-UTR binding"/>
    <property type="evidence" value="ECO:0007669"/>
    <property type="project" value="InterPro"/>
</dbReference>
<evidence type="ECO:0000313" key="4">
    <source>
        <dbReference type="EMBL" id="KZD08143.1"/>
    </source>
</evidence>
<organism evidence="4 5">
    <name type="scientific">Oceanibaculum pacificum</name>
    <dbReference type="NCBI Taxonomy" id="580166"/>
    <lineage>
        <taxon>Bacteria</taxon>
        <taxon>Pseudomonadati</taxon>
        <taxon>Pseudomonadota</taxon>
        <taxon>Alphaproteobacteria</taxon>
        <taxon>Rhodospirillales</taxon>
        <taxon>Oceanibaculaceae</taxon>
        <taxon>Oceanibaculum</taxon>
    </lineage>
</organism>
<dbReference type="AlphaFoldDB" id="A0A154W3V1"/>
<sequence>MHSETQSVAIEPGRTFIINGAVVKIDDNGSSLKLDSTASLLTEDHILTEEQATTPAKRIYLMLLSMHINPGAYRTYYIPFMDRMIEFLRGCEIREVRQGLMTILKCVESGRYSEALEACRALMLFESNILQDGAVAQ</sequence>
<dbReference type="Pfam" id="PF07378">
    <property type="entry name" value="FlbT"/>
    <property type="match status" value="1"/>
</dbReference>
<evidence type="ECO:0000313" key="5">
    <source>
        <dbReference type="Proteomes" id="UP000076400"/>
    </source>
</evidence>
<dbReference type="EMBL" id="LPXN01000108">
    <property type="protein sequence ID" value="KZD08143.1"/>
    <property type="molecule type" value="Genomic_DNA"/>
</dbReference>
<name>A0A154W3V1_9PROT</name>
<dbReference type="GO" id="GO:0006402">
    <property type="term" value="P:mRNA catabolic process"/>
    <property type="evidence" value="ECO:0007669"/>
    <property type="project" value="InterPro"/>
</dbReference>
<accession>A0A154W3V1</accession>
<dbReference type="GO" id="GO:0044781">
    <property type="term" value="P:bacterial-type flagellum organization"/>
    <property type="evidence" value="ECO:0007669"/>
    <property type="project" value="UniProtKB-KW"/>
</dbReference>
<dbReference type="Proteomes" id="UP000076400">
    <property type="component" value="Unassembled WGS sequence"/>
</dbReference>
<evidence type="ECO:0008006" key="6">
    <source>
        <dbReference type="Google" id="ProtNLM"/>
    </source>
</evidence>
<keyword evidence="5" id="KW-1185">Reference proteome</keyword>
<protein>
    <recommendedName>
        <fullName evidence="6">Flagellar biosynthesis repressor FlbT</fullName>
    </recommendedName>
</protein>
<dbReference type="RefSeq" id="WP_067556186.1">
    <property type="nucleotide sequence ID" value="NZ_LPXN01000108.1"/>
</dbReference>
<proteinExistence type="predicted"/>
<evidence type="ECO:0000256" key="2">
    <source>
        <dbReference type="ARBA" id="ARBA00022795"/>
    </source>
</evidence>
<dbReference type="InterPro" id="IPR009967">
    <property type="entry name" value="Flagellum_FlbT"/>
</dbReference>
<gene>
    <name evidence="4" type="ORF">AUP43_09035</name>
</gene>
<evidence type="ECO:0000256" key="3">
    <source>
        <dbReference type="ARBA" id="ARBA00022884"/>
    </source>
</evidence>
<reference evidence="4 5" key="1">
    <citation type="submission" date="2015-12" db="EMBL/GenBank/DDBJ databases">
        <title>Genome sequence of Oceanibaculum pacificum MCCC 1A02656.</title>
        <authorList>
            <person name="Lu L."/>
            <person name="Lai Q."/>
            <person name="Shao Z."/>
            <person name="Qian P."/>
        </authorList>
    </citation>
    <scope>NUCLEOTIDE SEQUENCE [LARGE SCALE GENOMIC DNA]</scope>
    <source>
        <strain evidence="4 5">MCCC 1A02656</strain>
    </source>
</reference>
<comment type="caution">
    <text evidence="4">The sequence shown here is derived from an EMBL/GenBank/DDBJ whole genome shotgun (WGS) entry which is preliminary data.</text>
</comment>
<keyword evidence="3" id="KW-0694">RNA-binding</keyword>
<keyword evidence="2" id="KW-1005">Bacterial flagellum biogenesis</keyword>
<dbReference type="STRING" id="580166.AUP43_09035"/>